<keyword evidence="2" id="KW-1185">Reference proteome</keyword>
<dbReference type="OrthoDB" id="9910595at2"/>
<proteinExistence type="predicted"/>
<reference evidence="1 2" key="1">
    <citation type="submission" date="2018-03" db="EMBL/GenBank/DDBJ databases">
        <title>Neisseria weixii sp. nov., isolated from the intestinal contents of Tibetan Plateau pika (Ochotona curzoniae) in Yushu, Qinghai Province, China.</title>
        <authorList>
            <person name="Gui Z."/>
        </authorList>
    </citation>
    <scope>NUCLEOTIDE SEQUENCE [LARGE SCALE GENOMIC DNA]</scope>
    <source>
        <strain evidence="1 2">ATCC 51483</strain>
    </source>
</reference>
<dbReference type="AlphaFoldDB" id="A0A2P7U0A8"/>
<evidence type="ECO:0000313" key="1">
    <source>
        <dbReference type="EMBL" id="PSJ80404.1"/>
    </source>
</evidence>
<organism evidence="1 2">
    <name type="scientific">Neisseria iguanae</name>
    <dbReference type="NCBI Taxonomy" id="90242"/>
    <lineage>
        <taxon>Bacteria</taxon>
        <taxon>Pseudomonadati</taxon>
        <taxon>Pseudomonadota</taxon>
        <taxon>Betaproteobacteria</taxon>
        <taxon>Neisseriales</taxon>
        <taxon>Neisseriaceae</taxon>
        <taxon>Neisseria</taxon>
    </lineage>
</organism>
<sequence length="101" mass="11160">MRLYRDTGPNARISNGVPYASNRNCDGAQYCSALVVYYQAGKNCERKAFGPGAKMGFHDTGSQGESMRNFYNLKHKNVCYTISTQRKKDAEAVAAAIRGKL</sequence>
<gene>
    <name evidence="1" type="ORF">C7N83_06540</name>
</gene>
<comment type="caution">
    <text evidence="1">The sequence shown here is derived from an EMBL/GenBank/DDBJ whole genome shotgun (WGS) entry which is preliminary data.</text>
</comment>
<accession>A0A2P7U0A8</accession>
<dbReference type="Proteomes" id="UP000241868">
    <property type="component" value="Unassembled WGS sequence"/>
</dbReference>
<dbReference type="EMBL" id="PXYY01000032">
    <property type="protein sequence ID" value="PSJ80404.1"/>
    <property type="molecule type" value="Genomic_DNA"/>
</dbReference>
<protein>
    <submittedName>
        <fullName evidence="1">Uncharacterized protein</fullName>
    </submittedName>
</protein>
<dbReference type="RefSeq" id="WP_106741481.1">
    <property type="nucleotide sequence ID" value="NZ_PXYY01000032.1"/>
</dbReference>
<evidence type="ECO:0000313" key="2">
    <source>
        <dbReference type="Proteomes" id="UP000241868"/>
    </source>
</evidence>
<name>A0A2P7U0A8_9NEIS</name>